<accession>A0ABN8Q4K3</accession>
<evidence type="ECO:0008006" key="9">
    <source>
        <dbReference type="Google" id="ProtNLM"/>
    </source>
</evidence>
<evidence type="ECO:0000313" key="7">
    <source>
        <dbReference type="EMBL" id="CAH3157142.1"/>
    </source>
</evidence>
<feature type="transmembrane region" description="Helical" evidence="6">
    <location>
        <begin position="142"/>
        <end position="161"/>
    </location>
</feature>
<keyword evidence="4 6" id="KW-1133">Transmembrane helix</keyword>
<evidence type="ECO:0000256" key="4">
    <source>
        <dbReference type="ARBA" id="ARBA00022989"/>
    </source>
</evidence>
<feature type="non-terminal residue" evidence="7">
    <location>
        <position position="234"/>
    </location>
</feature>
<organism evidence="7 8">
    <name type="scientific">Porites evermanni</name>
    <dbReference type="NCBI Taxonomy" id="104178"/>
    <lineage>
        <taxon>Eukaryota</taxon>
        <taxon>Metazoa</taxon>
        <taxon>Cnidaria</taxon>
        <taxon>Anthozoa</taxon>
        <taxon>Hexacorallia</taxon>
        <taxon>Scleractinia</taxon>
        <taxon>Fungiina</taxon>
        <taxon>Poritidae</taxon>
        <taxon>Porites</taxon>
    </lineage>
</organism>
<evidence type="ECO:0000313" key="8">
    <source>
        <dbReference type="Proteomes" id="UP001159427"/>
    </source>
</evidence>
<sequence>KKVDAKNVKQAIYEPRQHEIQSTVSEERWQGKLINNRWDNEKVKLEEYFVWLFSWKNAPKHTIAGVQELLPTAITYQVISTFGTNSSNEVDNSSFYTGLGLAISSSVFIGSSFIIKKKGLLKVTRSSGTRAGQGGYAYLREWLWWSGMITMIVGEIANFTAYAFAPAILVTPLGALSVLVSAMLASYFLNEKQNLHGKIGCILSIIGSTVLVIHAPQEEEVTSMEVLEPKLGSP</sequence>
<proteinExistence type="inferred from homology"/>
<protein>
    <recommendedName>
        <fullName evidence="9">Magnesium transporter</fullName>
    </recommendedName>
</protein>
<evidence type="ECO:0000256" key="5">
    <source>
        <dbReference type="ARBA" id="ARBA00023136"/>
    </source>
</evidence>
<evidence type="ECO:0000256" key="2">
    <source>
        <dbReference type="ARBA" id="ARBA00007230"/>
    </source>
</evidence>
<comment type="subcellular location">
    <subcellularLocation>
        <location evidence="1">Membrane</location>
        <topology evidence="1">Multi-pass membrane protein</topology>
    </subcellularLocation>
</comment>
<dbReference type="InterPro" id="IPR008521">
    <property type="entry name" value="Mg_trans_NIPA"/>
</dbReference>
<dbReference type="InterPro" id="IPR037185">
    <property type="entry name" value="EmrE-like"/>
</dbReference>
<dbReference type="EMBL" id="CALNXI010001139">
    <property type="protein sequence ID" value="CAH3157142.1"/>
    <property type="molecule type" value="Genomic_DNA"/>
</dbReference>
<dbReference type="Pfam" id="PF05653">
    <property type="entry name" value="Mg_trans_NIPA"/>
    <property type="match status" value="1"/>
</dbReference>
<keyword evidence="5 6" id="KW-0472">Membrane</keyword>
<name>A0ABN8Q4K3_9CNID</name>
<keyword evidence="3 6" id="KW-0812">Transmembrane</keyword>
<dbReference type="Proteomes" id="UP001159427">
    <property type="component" value="Unassembled WGS sequence"/>
</dbReference>
<dbReference type="PANTHER" id="PTHR12570">
    <property type="match status" value="1"/>
</dbReference>
<reference evidence="7 8" key="1">
    <citation type="submission" date="2022-05" db="EMBL/GenBank/DDBJ databases">
        <authorList>
            <consortium name="Genoscope - CEA"/>
            <person name="William W."/>
        </authorList>
    </citation>
    <scope>NUCLEOTIDE SEQUENCE [LARGE SCALE GENOMIC DNA]</scope>
</reference>
<dbReference type="PANTHER" id="PTHR12570:SF92">
    <property type="entry name" value="SPICHTHYIN, ISOFORM B"/>
    <property type="match status" value="1"/>
</dbReference>
<gene>
    <name evidence="7" type="ORF">PEVE_00002384</name>
</gene>
<feature type="transmembrane region" description="Helical" evidence="6">
    <location>
        <begin position="95"/>
        <end position="115"/>
    </location>
</feature>
<comment type="caution">
    <text evidence="7">The sequence shown here is derived from an EMBL/GenBank/DDBJ whole genome shotgun (WGS) entry which is preliminary data.</text>
</comment>
<dbReference type="SUPFAM" id="SSF103481">
    <property type="entry name" value="Multidrug resistance efflux transporter EmrE"/>
    <property type="match status" value="1"/>
</dbReference>
<feature type="transmembrane region" description="Helical" evidence="6">
    <location>
        <begin position="167"/>
        <end position="189"/>
    </location>
</feature>
<evidence type="ECO:0000256" key="3">
    <source>
        <dbReference type="ARBA" id="ARBA00022692"/>
    </source>
</evidence>
<evidence type="ECO:0000256" key="6">
    <source>
        <dbReference type="SAM" id="Phobius"/>
    </source>
</evidence>
<comment type="similarity">
    <text evidence="2">Belongs to the NIPA family.</text>
</comment>
<feature type="non-terminal residue" evidence="7">
    <location>
        <position position="1"/>
    </location>
</feature>
<keyword evidence="8" id="KW-1185">Reference proteome</keyword>
<evidence type="ECO:0000256" key="1">
    <source>
        <dbReference type="ARBA" id="ARBA00004141"/>
    </source>
</evidence>